<proteinExistence type="predicted"/>
<evidence type="ECO:0000313" key="2">
    <source>
        <dbReference type="Proteomes" id="UP001223420"/>
    </source>
</evidence>
<sequence length="45" mass="5178">MTPGVVADKLQVRNQYNKYIRPVGDGRYELIRRGRGRREESSGQA</sequence>
<organism evidence="1 2">
    <name type="scientific">Methylobacterium brachiatum</name>
    <dbReference type="NCBI Taxonomy" id="269660"/>
    <lineage>
        <taxon>Bacteria</taxon>
        <taxon>Pseudomonadati</taxon>
        <taxon>Pseudomonadota</taxon>
        <taxon>Alphaproteobacteria</taxon>
        <taxon>Hyphomicrobiales</taxon>
        <taxon>Methylobacteriaceae</taxon>
        <taxon>Methylobacterium</taxon>
    </lineage>
</organism>
<dbReference type="AlphaFoldDB" id="A0AAJ1TW87"/>
<comment type="caution">
    <text evidence="1">The sequence shown here is derived from an EMBL/GenBank/DDBJ whole genome shotgun (WGS) entry which is preliminary data.</text>
</comment>
<gene>
    <name evidence="1" type="ORF">QO001_003894</name>
</gene>
<name>A0AAJ1TW87_9HYPH</name>
<dbReference type="Proteomes" id="UP001223420">
    <property type="component" value="Unassembled WGS sequence"/>
</dbReference>
<accession>A0AAJ1TW87</accession>
<dbReference type="EMBL" id="JAUSWL010000006">
    <property type="protein sequence ID" value="MDQ0544958.1"/>
    <property type="molecule type" value="Genomic_DNA"/>
</dbReference>
<evidence type="ECO:0000313" key="1">
    <source>
        <dbReference type="EMBL" id="MDQ0544958.1"/>
    </source>
</evidence>
<protein>
    <submittedName>
        <fullName evidence="1">Uncharacterized protein</fullName>
    </submittedName>
</protein>
<reference evidence="1" key="1">
    <citation type="submission" date="2023-07" db="EMBL/GenBank/DDBJ databases">
        <title>Genomic Encyclopedia of Type Strains, Phase IV (KMG-IV): sequencing the most valuable type-strain genomes for metagenomic binning, comparative biology and taxonomic classification.</title>
        <authorList>
            <person name="Goeker M."/>
        </authorList>
    </citation>
    <scope>NUCLEOTIDE SEQUENCE</scope>
    <source>
        <strain evidence="1">DSM 19569</strain>
    </source>
</reference>